<dbReference type="InterPro" id="IPR042099">
    <property type="entry name" value="ANL_N_sf"/>
</dbReference>
<name>A0A0E4C9T8_9FIRM</name>
<dbReference type="Pfam" id="PF00501">
    <property type="entry name" value="AMP-binding"/>
    <property type="match status" value="1"/>
</dbReference>
<proteinExistence type="inferred from homology"/>
<evidence type="ECO:0000256" key="1">
    <source>
        <dbReference type="ARBA" id="ARBA00006432"/>
    </source>
</evidence>
<gene>
    <name evidence="5" type="ORF">2818</name>
</gene>
<dbReference type="InterPro" id="IPR025110">
    <property type="entry name" value="AMP-bd_C"/>
</dbReference>
<sequence length="556" mass="63011">MEKIWMKHWPPDLPKEVEFSEGKLPIFEYLRIHAKRTPEKPAIINYGREISYRELDESSDKFANYLLEIGLKKGDRVGLFLGNSPQYIIAHFGIMKMGGIVCPCSPLFKEMELSYEVNDAGMKCLVTLDIFMPIVSKVLKDMPTLVSVVTTNFNDYLPAEPTLPLVDYMKVPKQNVPGTKDFVEIMQTQNREPIPMVDIDIENDIALFEYTGGTSGLPKGAMLTHYAHLFKPTAACMIMGINKDSRVLTTMPYFNIAGMLFLVGPVLRGATNVLLTQFDPLAVLQAVDKYKVTEWYSAVPMNLAVMSHPDLAKYDLKSLKLNMTTSFVVALDEKISKQWYDLTNGCLLLEGAYGLSETHTLDTFCPHQKVKYGSMGIPGFEEEFKIVDFDDRTRELPIGEEGEIALRNPGCMKGYWNKPEQTADTLIDGFVFTGDVGKFDEDGYLYWLGRRKEMIKVSGFSVFPEEVEAYINQHPAVLENAVIPIPDPKKGEVIKTFIVTKPEYKDKVTGDEIIKWAKENMSSHKVPVYVEFRDELPKQGVKLLRRILRDEEEAKG</sequence>
<dbReference type="PANTHER" id="PTHR24096:SF149">
    <property type="entry name" value="AMP-BINDING DOMAIN-CONTAINING PROTEIN-RELATED"/>
    <property type="match status" value="1"/>
</dbReference>
<keyword evidence="2 5" id="KW-0436">Ligase</keyword>
<evidence type="ECO:0000259" key="3">
    <source>
        <dbReference type="Pfam" id="PF00501"/>
    </source>
</evidence>
<dbReference type="InterPro" id="IPR000873">
    <property type="entry name" value="AMP-dep_synth/lig_dom"/>
</dbReference>
<organism evidence="5 6">
    <name type="scientific">Syntrophomonas zehnderi OL-4</name>
    <dbReference type="NCBI Taxonomy" id="690567"/>
    <lineage>
        <taxon>Bacteria</taxon>
        <taxon>Bacillati</taxon>
        <taxon>Bacillota</taxon>
        <taxon>Clostridia</taxon>
        <taxon>Eubacteriales</taxon>
        <taxon>Syntrophomonadaceae</taxon>
        <taxon>Syntrophomonas</taxon>
    </lineage>
</organism>
<keyword evidence="6" id="KW-1185">Reference proteome</keyword>
<comment type="similarity">
    <text evidence="1">Belongs to the ATP-dependent AMP-binding enzyme family.</text>
</comment>
<dbReference type="Pfam" id="PF13193">
    <property type="entry name" value="AMP-binding_C"/>
    <property type="match status" value="1"/>
</dbReference>
<feature type="domain" description="AMP-dependent synthetase/ligase" evidence="3">
    <location>
        <begin position="32"/>
        <end position="416"/>
    </location>
</feature>
<dbReference type="PANTHER" id="PTHR24096">
    <property type="entry name" value="LONG-CHAIN-FATTY-ACID--COA LIGASE"/>
    <property type="match status" value="1"/>
</dbReference>
<dbReference type="SUPFAM" id="SSF56801">
    <property type="entry name" value="Acetyl-CoA synthetase-like"/>
    <property type="match status" value="1"/>
</dbReference>
<evidence type="ECO:0000259" key="4">
    <source>
        <dbReference type="Pfam" id="PF13193"/>
    </source>
</evidence>
<accession>A0A0E4C9T8</accession>
<reference evidence="5 6" key="1">
    <citation type="submission" date="2015-03" db="EMBL/GenBank/DDBJ databases">
        <authorList>
            <person name="Murphy D."/>
        </authorList>
    </citation>
    <scope>NUCLEOTIDE SEQUENCE [LARGE SCALE GENOMIC DNA]</scope>
    <source>
        <strain evidence="5 6">OL-4</strain>
    </source>
</reference>
<evidence type="ECO:0000256" key="2">
    <source>
        <dbReference type="ARBA" id="ARBA00022598"/>
    </source>
</evidence>
<protein>
    <submittedName>
        <fullName evidence="5">AMP-dependent synthetase/ligase</fullName>
    </submittedName>
</protein>
<dbReference type="InterPro" id="IPR045851">
    <property type="entry name" value="AMP-bd_C_sf"/>
</dbReference>
<dbReference type="Gene3D" id="3.30.300.30">
    <property type="match status" value="1"/>
</dbReference>
<feature type="domain" description="AMP-binding enzyme C-terminal" evidence="4">
    <location>
        <begin position="466"/>
        <end position="539"/>
    </location>
</feature>
<evidence type="ECO:0000313" key="6">
    <source>
        <dbReference type="Proteomes" id="UP000045545"/>
    </source>
</evidence>
<dbReference type="OrthoDB" id="9778383at2"/>
<dbReference type="Proteomes" id="UP000045545">
    <property type="component" value="Unassembled WGS sequence"/>
</dbReference>
<dbReference type="RefSeq" id="WP_046500175.1">
    <property type="nucleotide sequence ID" value="NZ_CGIH01000053.1"/>
</dbReference>
<dbReference type="GO" id="GO:0016405">
    <property type="term" value="F:CoA-ligase activity"/>
    <property type="evidence" value="ECO:0007669"/>
    <property type="project" value="TreeGrafter"/>
</dbReference>
<dbReference type="EMBL" id="CGIH01000053">
    <property type="protein sequence ID" value="CFY12432.1"/>
    <property type="molecule type" value="Genomic_DNA"/>
</dbReference>
<dbReference type="Gene3D" id="3.40.50.12780">
    <property type="entry name" value="N-terminal domain of ligase-like"/>
    <property type="match status" value="1"/>
</dbReference>
<evidence type="ECO:0000313" key="5">
    <source>
        <dbReference type="EMBL" id="CFY12432.1"/>
    </source>
</evidence>
<dbReference type="STRING" id="690567.2818"/>
<dbReference type="AlphaFoldDB" id="A0A0E4C9T8"/>